<name>A0ABR6WDP2_9BACT</name>
<organism evidence="1 2">
    <name type="scientific">Spirosoma utsteinense</name>
    <dbReference type="NCBI Taxonomy" id="2585773"/>
    <lineage>
        <taxon>Bacteria</taxon>
        <taxon>Pseudomonadati</taxon>
        <taxon>Bacteroidota</taxon>
        <taxon>Cytophagia</taxon>
        <taxon>Cytophagales</taxon>
        <taxon>Cytophagaceae</taxon>
        <taxon>Spirosoma</taxon>
    </lineage>
</organism>
<dbReference type="InterPro" id="IPR026341">
    <property type="entry name" value="T9SS_type_B"/>
</dbReference>
<dbReference type="InterPro" id="IPR013783">
    <property type="entry name" value="Ig-like_fold"/>
</dbReference>
<sequence length="553" mass="59030">MCKEVTVLPLDPVKFTAKACSGRQALVDVQLDASTSQYDSYVINWGDGQNSNPLTRAEIATQQAHTYGNAGVYSIRITGRYAAPASCETPLTASQSTLQTVTVSNASAQPAITKLITNSSNSISIDYQAGTGVAVELYQKDASGIFSSTRQRGTGSGTFSVQTNATQVQCFQLVAQDACNNAGQRSDEVCSLVIDAKAGNKRNDVSWQPYAGAISAGSQFRRYRIYRNSSPLITLLDRNIANHVDINKVECGTQYCYTLEATITGTVETVVTSAPVCVTGINGDLPGNFESVIVSVESGRPRLVASLPITGTSSSYTLVVSRASGSPGTFQPIGTVVNRNTFVDSTANTSAGSYCYQLTYLANCGLSSPPSAPVCTVFLGSQSPGSIDWTAPSPFAPGSVVNYTVEVIDSLNGTQREIQAGGNLRFEPPGLNDSESQTQKYRIVAVSNTGRVSYSNFFTLQREATILTPDAFTPNGDGLNEVFIAKGVYADRFSMTIYNRWGEVIYATSDKNQGWDGTASSQPAAAGHYMYRIEVQDRAGLKTVRTGTVLLIR</sequence>
<keyword evidence="2" id="KW-1185">Reference proteome</keyword>
<accession>A0ABR6WDP2</accession>
<dbReference type="Gene3D" id="2.60.40.10">
    <property type="entry name" value="Immunoglobulins"/>
    <property type="match status" value="1"/>
</dbReference>
<protein>
    <submittedName>
        <fullName evidence="1">Gliding motility-associated-like protein</fullName>
    </submittedName>
</protein>
<gene>
    <name evidence="1" type="ORF">FH603_4652</name>
</gene>
<evidence type="ECO:0000313" key="1">
    <source>
        <dbReference type="EMBL" id="MBC3794125.1"/>
    </source>
</evidence>
<dbReference type="NCBIfam" id="TIGR04131">
    <property type="entry name" value="Bac_Flav_CTERM"/>
    <property type="match status" value="1"/>
</dbReference>
<comment type="caution">
    <text evidence="1">The sequence shown here is derived from an EMBL/GenBank/DDBJ whole genome shotgun (WGS) entry which is preliminary data.</text>
</comment>
<dbReference type="Pfam" id="PF13585">
    <property type="entry name" value="CHU_C"/>
    <property type="match status" value="1"/>
</dbReference>
<proteinExistence type="predicted"/>
<dbReference type="SUPFAM" id="SSF49299">
    <property type="entry name" value="PKD domain"/>
    <property type="match status" value="1"/>
</dbReference>
<reference evidence="1 2" key="1">
    <citation type="submission" date="2019-06" db="EMBL/GenBank/DDBJ databases">
        <title>Spirosoma utsteinense sp. nov. isolated from Antarctic ice-free soils.</title>
        <authorList>
            <person name="Tahon G."/>
        </authorList>
    </citation>
    <scope>NUCLEOTIDE SEQUENCE [LARGE SCALE GENOMIC DNA]</scope>
    <source>
        <strain evidence="1 2">LMG 31447</strain>
    </source>
</reference>
<dbReference type="RefSeq" id="WP_235985604.1">
    <property type="nucleotide sequence ID" value="NZ_VFIA01000038.1"/>
</dbReference>
<dbReference type="EMBL" id="VFIA01000038">
    <property type="protein sequence ID" value="MBC3794125.1"/>
    <property type="molecule type" value="Genomic_DNA"/>
</dbReference>
<dbReference type="Proteomes" id="UP000700732">
    <property type="component" value="Unassembled WGS sequence"/>
</dbReference>
<evidence type="ECO:0000313" key="2">
    <source>
        <dbReference type="Proteomes" id="UP000700732"/>
    </source>
</evidence>
<dbReference type="InterPro" id="IPR035986">
    <property type="entry name" value="PKD_dom_sf"/>
</dbReference>